<dbReference type="SUPFAM" id="SSF48403">
    <property type="entry name" value="Ankyrin repeat"/>
    <property type="match status" value="1"/>
</dbReference>
<dbReference type="Gene3D" id="3.40.50.300">
    <property type="entry name" value="P-loop containing nucleotide triphosphate hydrolases"/>
    <property type="match status" value="1"/>
</dbReference>
<dbReference type="Proteomes" id="UP000664521">
    <property type="component" value="Unassembled WGS sequence"/>
</dbReference>
<feature type="compositionally biased region" description="Polar residues" evidence="4">
    <location>
        <begin position="1"/>
        <end position="15"/>
    </location>
</feature>
<feature type="repeat" description="ANK" evidence="3">
    <location>
        <begin position="999"/>
        <end position="1031"/>
    </location>
</feature>
<dbReference type="PROSITE" id="PS50297">
    <property type="entry name" value="ANK_REP_REGION"/>
    <property type="match status" value="10"/>
</dbReference>
<feature type="repeat" description="ANK" evidence="3">
    <location>
        <begin position="1066"/>
        <end position="1098"/>
    </location>
</feature>
<dbReference type="OrthoDB" id="7464126at2759"/>
<name>A0A8H3FPM3_9LECA</name>
<feature type="region of interest" description="Disordered" evidence="4">
    <location>
        <begin position="1301"/>
        <end position="1330"/>
    </location>
</feature>
<dbReference type="InterPro" id="IPR051165">
    <property type="entry name" value="Multifunctional_ANK_Repeat"/>
</dbReference>
<evidence type="ECO:0000256" key="2">
    <source>
        <dbReference type="ARBA" id="ARBA00023043"/>
    </source>
</evidence>
<evidence type="ECO:0000313" key="8">
    <source>
        <dbReference type="Proteomes" id="UP000664521"/>
    </source>
</evidence>
<dbReference type="PANTHER" id="PTHR24123:SF33">
    <property type="entry name" value="PROTEIN HOS4"/>
    <property type="match status" value="1"/>
</dbReference>
<dbReference type="InterPro" id="IPR056125">
    <property type="entry name" value="DUF7708"/>
</dbReference>
<dbReference type="Pfam" id="PF00023">
    <property type="entry name" value="Ank"/>
    <property type="match status" value="2"/>
</dbReference>
<dbReference type="InterPro" id="IPR056884">
    <property type="entry name" value="NPHP3-like_N"/>
</dbReference>
<keyword evidence="2 3" id="KW-0040">ANK repeat</keyword>
<sequence>MSSPNPTTLSLNPKPQNHDAAKEDLWEQALNTLSEEDRKQYVDSSDSPREVLQKVHEATKNTGKDCVAKGWRVYRKKNGDEVKLRHVLEKLSKWVETAIKVVDFGVSFDQSGHSALPWGIVKFIVTTGKSNIDVFSDVIEGVESVSSLITRYTIVENLYLRGSREPTIRLRQAITEVYAEILVYLARAKSFLCGGSIKQIGRGLIESARKHYDKTKISEAEVQRCMQLVDADDHRETAEREIEHYDSLRDMLLALNEPITRMTCQWDDFQDHLNSEKRKEVFRWMSTIEYKSHHEDLSKGLLPNSGQWLFDNDHFIEWGQSSVSSILWLHGIPGSGKTRLVSRIINVMLGDGISGPTAFFYCARSTAEPERGRPAEILGAILRQLSSSKPDKPIRGPVANEYEIRRKKADEDCSRVRKLSVEDCTRLILELTKENPATIIIDALDECDEETRHELLEALDMVISSSRELVRVLVSSRDDVDIALHLKSCKNISISADCNGADIARFVVSEVKRLISKKLLLDGIVTKKLRDKLISTLTSGAQGMFRWVAMSLETLQQIKFRPDFERALGQLPSKLSGLYDIVHSQIDKTGSYGRDTAIRTLKWLLCAQRVLTARELIAAIDIPVGEIDDIDSVYDSDEDCIGGNSDQDLIDEGSLETFNKVDSLETLSTECSDEDESDISIKPKSSSTLSWSRSDEIRKNEIIRSCRNLVAIDAQHAHFRFAHQSVREYLLTRQEYTTETQHTLAAERCLDVYLTEAWPDLVNPKFMQRNAHLKKYSRFYWPVHYKYVENTRSSQLLRKMSKFMTQGSTTSPAYLEWVSDFDSYSKHKHKWHLEEDLGDKHSKDGLGPRLVIASSEPKTYLSALCAFGFSSLLKDQELSIDDCNQQISPGENRKWTFVHECYSLLSVASEGGHNQTVEMLLDRGADINAQTNGWSALHFASAKGHESVVNILLGKGTQVDLQDQYGTTALLLASNIGHVSIARSLLEKGADADHECYEKYKNPLKGAAIYGHYPIVQLLLLHGADVNAQSGGNLASALHLASEKGHGSIVQILLEHGADTNARDKNGVNALHNASRKDHKFSVRKLLEYGTDINARDKYGFSALHYASECGHETSAQILLEHGADVNARDKYGDSALHKASREGHESLMQKLLDHGADVNIRDEYGFTALHSISRRGIHESVMKILLEHGADVNARDKYGDSALHKASREGHESLMQKLLDHGADVNARDENGCNALHFVSFRAIKAVRLLLSYGADVNARNKKGESVMDWARRPVLCDGNYAISSSPDIVQLLLDHGAIDTPPVSEDDSGRVQEVVPEDSGTEEDGIED</sequence>
<proteinExistence type="predicted"/>
<dbReference type="InterPro" id="IPR036770">
    <property type="entry name" value="Ankyrin_rpt-contain_sf"/>
</dbReference>
<evidence type="ECO:0000256" key="3">
    <source>
        <dbReference type="PROSITE-ProRule" id="PRU00023"/>
    </source>
</evidence>
<feature type="domain" description="DUF7708" evidence="5">
    <location>
        <begin position="87"/>
        <end position="216"/>
    </location>
</feature>
<evidence type="ECO:0000259" key="5">
    <source>
        <dbReference type="Pfam" id="PF24809"/>
    </source>
</evidence>
<keyword evidence="1" id="KW-0677">Repeat</keyword>
<gene>
    <name evidence="7" type="ORF">HETSPECPRED_006854</name>
</gene>
<reference evidence="7" key="1">
    <citation type="submission" date="2021-03" db="EMBL/GenBank/DDBJ databases">
        <authorList>
            <person name="Tagirdzhanova G."/>
        </authorList>
    </citation>
    <scope>NUCLEOTIDE SEQUENCE</scope>
</reference>
<dbReference type="SUPFAM" id="SSF52540">
    <property type="entry name" value="P-loop containing nucleoside triphosphate hydrolases"/>
    <property type="match status" value="1"/>
</dbReference>
<organism evidence="7 8">
    <name type="scientific">Heterodermia speciosa</name>
    <dbReference type="NCBI Taxonomy" id="116794"/>
    <lineage>
        <taxon>Eukaryota</taxon>
        <taxon>Fungi</taxon>
        <taxon>Dikarya</taxon>
        <taxon>Ascomycota</taxon>
        <taxon>Pezizomycotina</taxon>
        <taxon>Lecanoromycetes</taxon>
        <taxon>OSLEUM clade</taxon>
        <taxon>Lecanoromycetidae</taxon>
        <taxon>Caliciales</taxon>
        <taxon>Physciaceae</taxon>
        <taxon>Heterodermia</taxon>
    </lineage>
</organism>
<dbReference type="PROSITE" id="PS50088">
    <property type="entry name" value="ANK_REPEAT"/>
    <property type="match status" value="10"/>
</dbReference>
<feature type="repeat" description="ANK" evidence="3">
    <location>
        <begin position="1199"/>
        <end position="1231"/>
    </location>
</feature>
<dbReference type="Pfam" id="PF24809">
    <property type="entry name" value="DUF7708"/>
    <property type="match status" value="1"/>
</dbReference>
<protein>
    <recommendedName>
        <fullName evidence="9">NACHT domain-containing protein</fullName>
    </recommendedName>
</protein>
<accession>A0A8H3FPM3</accession>
<feature type="region of interest" description="Disordered" evidence="4">
    <location>
        <begin position="1"/>
        <end position="22"/>
    </location>
</feature>
<evidence type="ECO:0000259" key="6">
    <source>
        <dbReference type="Pfam" id="PF24883"/>
    </source>
</evidence>
<feature type="repeat" description="ANK" evidence="3">
    <location>
        <begin position="900"/>
        <end position="932"/>
    </location>
</feature>
<feature type="repeat" description="ANK" evidence="3">
    <location>
        <begin position="932"/>
        <end position="964"/>
    </location>
</feature>
<feature type="repeat" description="ANK" evidence="3">
    <location>
        <begin position="1099"/>
        <end position="1131"/>
    </location>
</feature>
<dbReference type="PANTHER" id="PTHR24123">
    <property type="entry name" value="ANKYRIN REPEAT-CONTAINING"/>
    <property type="match status" value="1"/>
</dbReference>
<dbReference type="Pfam" id="PF12796">
    <property type="entry name" value="Ank_2"/>
    <property type="match status" value="3"/>
</dbReference>
<dbReference type="EMBL" id="CAJPDS010000048">
    <property type="protein sequence ID" value="CAF9928473.1"/>
    <property type="molecule type" value="Genomic_DNA"/>
</dbReference>
<comment type="caution">
    <text evidence="7">The sequence shown here is derived from an EMBL/GenBank/DDBJ whole genome shotgun (WGS) entry which is preliminary data.</text>
</comment>
<feature type="repeat" description="ANK" evidence="3">
    <location>
        <begin position="1033"/>
        <end position="1065"/>
    </location>
</feature>
<dbReference type="InterPro" id="IPR027417">
    <property type="entry name" value="P-loop_NTPase"/>
</dbReference>
<evidence type="ECO:0000313" key="7">
    <source>
        <dbReference type="EMBL" id="CAF9928473.1"/>
    </source>
</evidence>
<feature type="repeat" description="ANK" evidence="3">
    <location>
        <begin position="965"/>
        <end position="997"/>
    </location>
</feature>
<feature type="repeat" description="ANK" evidence="3">
    <location>
        <begin position="1132"/>
        <end position="1164"/>
    </location>
</feature>
<dbReference type="Gene3D" id="1.25.40.20">
    <property type="entry name" value="Ankyrin repeat-containing domain"/>
    <property type="match status" value="4"/>
</dbReference>
<dbReference type="InterPro" id="IPR002110">
    <property type="entry name" value="Ankyrin_rpt"/>
</dbReference>
<dbReference type="SMART" id="SM00248">
    <property type="entry name" value="ANK"/>
    <property type="match status" value="12"/>
</dbReference>
<evidence type="ECO:0008006" key="9">
    <source>
        <dbReference type="Google" id="ProtNLM"/>
    </source>
</evidence>
<dbReference type="PRINTS" id="PR01415">
    <property type="entry name" value="ANKYRIN"/>
</dbReference>
<keyword evidence="8" id="KW-1185">Reference proteome</keyword>
<feature type="compositionally biased region" description="Acidic residues" evidence="4">
    <location>
        <begin position="1317"/>
        <end position="1330"/>
    </location>
</feature>
<feature type="domain" description="Nephrocystin 3-like N-terminal" evidence="6">
    <location>
        <begin position="305"/>
        <end position="477"/>
    </location>
</feature>
<evidence type="ECO:0000256" key="1">
    <source>
        <dbReference type="ARBA" id="ARBA00022737"/>
    </source>
</evidence>
<dbReference type="Pfam" id="PF24883">
    <property type="entry name" value="NPHP3_N"/>
    <property type="match status" value="1"/>
</dbReference>
<evidence type="ECO:0000256" key="4">
    <source>
        <dbReference type="SAM" id="MobiDB-lite"/>
    </source>
</evidence>
<feature type="repeat" description="ANK" evidence="3">
    <location>
        <begin position="1165"/>
        <end position="1198"/>
    </location>
</feature>